<proteinExistence type="inferred from homology"/>
<feature type="region of interest" description="Disordered" evidence="2">
    <location>
        <begin position="921"/>
        <end position="1072"/>
    </location>
</feature>
<dbReference type="OMA" id="IAPMNCY"/>
<dbReference type="VEuPathDB" id="TriTrypDB:LpyrH10_01_2820"/>
<feature type="region of interest" description="Disordered" evidence="2">
    <location>
        <begin position="224"/>
        <end position="251"/>
    </location>
</feature>
<feature type="region of interest" description="Disordered" evidence="2">
    <location>
        <begin position="399"/>
        <end position="433"/>
    </location>
</feature>
<feature type="compositionally biased region" description="Basic and acidic residues" evidence="2">
    <location>
        <begin position="936"/>
        <end position="951"/>
    </location>
</feature>
<evidence type="ECO:0000313" key="4">
    <source>
        <dbReference type="EMBL" id="KPA85993.1"/>
    </source>
</evidence>
<evidence type="ECO:0000313" key="5">
    <source>
        <dbReference type="Proteomes" id="UP000037923"/>
    </source>
</evidence>
<dbReference type="InterPro" id="IPR018034">
    <property type="entry name" value="Kri1"/>
</dbReference>
<feature type="compositionally biased region" description="Acidic residues" evidence="2">
    <location>
        <begin position="96"/>
        <end position="105"/>
    </location>
</feature>
<feature type="region of interest" description="Disordered" evidence="2">
    <location>
        <begin position="820"/>
        <end position="850"/>
    </location>
</feature>
<accession>A0A0M9GA60</accession>
<evidence type="ECO:0000256" key="1">
    <source>
        <dbReference type="ARBA" id="ARBA00007473"/>
    </source>
</evidence>
<feature type="domain" description="Kri1-like C-terminal" evidence="3">
    <location>
        <begin position="854"/>
        <end position="935"/>
    </location>
</feature>
<feature type="compositionally biased region" description="Basic and acidic residues" evidence="2">
    <location>
        <begin position="106"/>
        <end position="120"/>
    </location>
</feature>
<dbReference type="RefSeq" id="XP_015664432.1">
    <property type="nucleotide sequence ID" value="XM_015796424.1"/>
</dbReference>
<dbReference type="GO" id="GO:0005730">
    <property type="term" value="C:nucleolus"/>
    <property type="evidence" value="ECO:0007669"/>
    <property type="project" value="TreeGrafter"/>
</dbReference>
<dbReference type="OrthoDB" id="10252032at2759"/>
<name>A0A0M9GA60_LEPPY</name>
<feature type="compositionally biased region" description="Basic and acidic residues" evidence="2">
    <location>
        <begin position="43"/>
        <end position="57"/>
    </location>
</feature>
<comment type="caution">
    <text evidence="4">The sequence shown here is derived from an EMBL/GenBank/DDBJ whole genome shotgun (WGS) entry which is preliminary data.</text>
</comment>
<feature type="region of interest" description="Disordered" evidence="2">
    <location>
        <begin position="356"/>
        <end position="380"/>
    </location>
</feature>
<dbReference type="InterPro" id="IPR024626">
    <property type="entry name" value="Kri1-like_C"/>
</dbReference>
<dbReference type="Pfam" id="PF05178">
    <property type="entry name" value="Kri1"/>
    <property type="match status" value="1"/>
</dbReference>
<protein>
    <recommendedName>
        <fullName evidence="3">Kri1-like C-terminal domain-containing protein</fullName>
    </recommendedName>
</protein>
<evidence type="ECO:0000256" key="2">
    <source>
        <dbReference type="SAM" id="MobiDB-lite"/>
    </source>
</evidence>
<feature type="compositionally biased region" description="Basic and acidic residues" evidence="2">
    <location>
        <begin position="365"/>
        <end position="380"/>
    </location>
</feature>
<feature type="compositionally biased region" description="Low complexity" evidence="2">
    <location>
        <begin position="128"/>
        <end position="137"/>
    </location>
</feature>
<dbReference type="GeneID" id="26900580"/>
<comment type="similarity">
    <text evidence="1">Belongs to the KRI1 family.</text>
</comment>
<dbReference type="AlphaFoldDB" id="A0A0M9GA60"/>
<organism evidence="4 5">
    <name type="scientific">Leptomonas pyrrhocoris</name>
    <name type="common">Firebug parasite</name>
    <dbReference type="NCBI Taxonomy" id="157538"/>
    <lineage>
        <taxon>Eukaryota</taxon>
        <taxon>Discoba</taxon>
        <taxon>Euglenozoa</taxon>
        <taxon>Kinetoplastea</taxon>
        <taxon>Metakinetoplastina</taxon>
        <taxon>Trypanosomatida</taxon>
        <taxon>Trypanosomatidae</taxon>
        <taxon>Leishmaniinae</taxon>
        <taxon>Leptomonas</taxon>
    </lineage>
</organism>
<reference evidence="4 5" key="1">
    <citation type="submission" date="2015-07" db="EMBL/GenBank/DDBJ databases">
        <title>High-quality genome of monoxenous trypanosomatid Leptomonas pyrrhocoris.</title>
        <authorList>
            <person name="Flegontov P."/>
            <person name="Butenko A."/>
            <person name="Firsov S."/>
            <person name="Vlcek C."/>
            <person name="Logacheva M.D."/>
            <person name="Field M."/>
            <person name="Filatov D."/>
            <person name="Flegontova O."/>
            <person name="Gerasimov E."/>
            <person name="Jackson A.P."/>
            <person name="Kelly S."/>
            <person name="Opperdoes F."/>
            <person name="O'Reilly A."/>
            <person name="Votypka J."/>
            <person name="Yurchenko V."/>
            <person name="Lukes J."/>
        </authorList>
    </citation>
    <scope>NUCLEOTIDE SEQUENCE [LARGE SCALE GENOMIC DNA]</scope>
    <source>
        <strain evidence="4">H10</strain>
    </source>
</reference>
<feature type="compositionally biased region" description="Acidic residues" evidence="2">
    <location>
        <begin position="176"/>
        <end position="188"/>
    </location>
</feature>
<dbReference type="Pfam" id="PF12936">
    <property type="entry name" value="Kri1_C"/>
    <property type="match status" value="1"/>
</dbReference>
<feature type="compositionally biased region" description="Basic and acidic residues" evidence="2">
    <location>
        <begin position="1003"/>
        <end position="1014"/>
    </location>
</feature>
<feature type="compositionally biased region" description="Basic and acidic residues" evidence="2">
    <location>
        <begin position="401"/>
        <end position="416"/>
    </location>
</feature>
<feature type="compositionally biased region" description="Low complexity" evidence="2">
    <location>
        <begin position="71"/>
        <end position="82"/>
    </location>
</feature>
<feature type="compositionally biased region" description="Basic and acidic residues" evidence="2">
    <location>
        <begin position="424"/>
        <end position="433"/>
    </location>
</feature>
<dbReference type="GO" id="GO:0030686">
    <property type="term" value="C:90S preribosome"/>
    <property type="evidence" value="ECO:0007669"/>
    <property type="project" value="TreeGrafter"/>
</dbReference>
<feature type="compositionally biased region" description="Acidic residues" evidence="2">
    <location>
        <begin position="230"/>
        <end position="251"/>
    </location>
</feature>
<keyword evidence="5" id="KW-1185">Reference proteome</keyword>
<feature type="compositionally biased region" description="Polar residues" evidence="2">
    <location>
        <begin position="831"/>
        <end position="841"/>
    </location>
</feature>
<feature type="region of interest" description="Disordered" evidence="2">
    <location>
        <begin position="452"/>
        <end position="480"/>
    </location>
</feature>
<dbReference type="EMBL" id="LGTL01000001">
    <property type="protein sequence ID" value="KPA85993.1"/>
    <property type="molecule type" value="Genomic_DNA"/>
</dbReference>
<dbReference type="Proteomes" id="UP000037923">
    <property type="component" value="Unassembled WGS sequence"/>
</dbReference>
<gene>
    <name evidence="4" type="ORF">ABB37_00282</name>
</gene>
<feature type="compositionally biased region" description="Acidic residues" evidence="2">
    <location>
        <begin position="518"/>
        <end position="530"/>
    </location>
</feature>
<sequence length="1072" mass="118328">MSSAPSKAQRRRVNFDSDESSASDNEGNGRGGDALAREMAAAAERERRKNPHAETGRAKAPRTHPLAPPSAVTTAVAKTKTAPYQAKKVALFDSDSSSDDDDEVDEKSRKDGDRASDEPRVVPLLTPSPSSSSSAAVSDERSASKGSASKVAHVQGLSFRAVKSTTNSNSNSGKQDEEEKSEDESADEDVLHINKTFATRYEEQKRKQELHTLAEKYKGKLGRAAAIGLADDDDDGDDEEEDEDEDEDEDAVLLTSENSLNFAKALLAVRKATVPLATTTEKDRKEDGAETPASLLLPKEALLKERYFPPAAEQIRANTDIYADYMDRKRHGEGDRRRFTLSDEYARALRATADSEDAVVDSAEGSERDGLRRLRPQNAEEAKLRATFLRDVEESANSFEVIREAKSSKTDEGKATEDEDAEEEQRRLQAARAEEKRLLEEAFSLGKTSASYAKKTKKVKADADGGEEENSGAVAEMSDEQDDEAFLRDFFIQELWRPGASVANKKKKKTESTTPNNDGEEEEDDGDGDDNAGSYYDRLAQLAREEEDEAFFNDAEVWEHEYQEKKYRHQEAAEEAAAHVQTFPRPIGEAAVGLLRKPDTSRKDARQRRRERAEAAHAQQVEELKRLKHLKRKEIEDQRALIASVAGLTIGRHRDRKGAGGGDANGAFVDGADAEEEAELAKLKAVWSDKDLDAPFDPAEFDKKMALLFNDDYYDEKNVDEDEVAYFDEELDREGVEAGEEGEGVADEIKSGAAPALFSANSLEEAQAMLPASAKSKKKKDENSEAFFDDAFGTQRGSDGTSDALNLLYPSEALQELEKERQQLNELIASSPKNSDGASGESNEELLARLQSSLKKKEEEYYQLHRDAAAESAGGGLPFRYRQVEPEDFTLSVEEILALDDRQLNMIAPMNCYAAYLDKESNERDRRRVERRRQKGFREVASDRTSRRYGEVHNTALLNPDQVTEEEGAAIAENLSKRLRDEGEDPDAPLAAPSSRPPRQGWLHKEPRRDGDHPRRGRGGFRGGRGGASPSPSSFRGRGGAQSSFSAPHRGRGGGNGRGRGDGRGRFRGGRG</sequence>
<dbReference type="GO" id="GO:0000447">
    <property type="term" value="P:endonucleolytic cleavage in ITS1 to separate SSU-rRNA from 5.8S rRNA and LSU-rRNA from tricistronic rRNA transcript (SSU-rRNA, 5.8S rRNA, LSU-rRNA)"/>
    <property type="evidence" value="ECO:0007669"/>
    <property type="project" value="TreeGrafter"/>
</dbReference>
<evidence type="ECO:0000259" key="3">
    <source>
        <dbReference type="Pfam" id="PF12936"/>
    </source>
</evidence>
<feature type="region of interest" description="Disordered" evidence="2">
    <location>
        <begin position="1"/>
        <end position="191"/>
    </location>
</feature>
<dbReference type="PANTHER" id="PTHR14490">
    <property type="entry name" value="ZINC FINGER, ZZ TYPE"/>
    <property type="match status" value="1"/>
</dbReference>
<feature type="region of interest" description="Disordered" evidence="2">
    <location>
        <begin position="576"/>
        <end position="617"/>
    </location>
</feature>
<dbReference type="PANTHER" id="PTHR14490:SF5">
    <property type="entry name" value="PROTEIN KRI1 HOMOLOG"/>
    <property type="match status" value="1"/>
</dbReference>
<feature type="compositionally biased region" description="Low complexity" evidence="2">
    <location>
        <begin position="988"/>
        <end position="999"/>
    </location>
</feature>
<feature type="region of interest" description="Disordered" evidence="2">
    <location>
        <begin position="501"/>
        <end position="540"/>
    </location>
</feature>